<dbReference type="GO" id="GO:0008784">
    <property type="term" value="F:alanine racemase activity"/>
    <property type="evidence" value="ECO:0007669"/>
    <property type="project" value="UniProtKB-EC"/>
</dbReference>
<dbReference type="SUPFAM" id="SSF51419">
    <property type="entry name" value="PLP-binding barrel"/>
    <property type="match status" value="1"/>
</dbReference>
<dbReference type="PROSITE" id="PS00879">
    <property type="entry name" value="ODR_DC_2_2"/>
    <property type="match status" value="1"/>
</dbReference>
<protein>
    <submittedName>
        <fullName evidence="6">Alanine racemase</fullName>
        <ecNumber evidence="6">5.1.1.1</ecNumber>
    </submittedName>
</protein>
<dbReference type="InterPro" id="IPR000183">
    <property type="entry name" value="Orn/DAP/Arg_de-COase"/>
</dbReference>
<evidence type="ECO:0000259" key="5">
    <source>
        <dbReference type="Pfam" id="PF02784"/>
    </source>
</evidence>
<evidence type="ECO:0000259" key="4">
    <source>
        <dbReference type="Pfam" id="PF00278"/>
    </source>
</evidence>
<dbReference type="Proteomes" id="UP001230908">
    <property type="component" value="Unassembled WGS sequence"/>
</dbReference>
<proteinExistence type="inferred from homology"/>
<evidence type="ECO:0000256" key="3">
    <source>
        <dbReference type="RuleBase" id="RU003737"/>
    </source>
</evidence>
<dbReference type="InterPro" id="IPR002433">
    <property type="entry name" value="Orn_de-COase"/>
</dbReference>
<organism evidence="6 7">
    <name type="scientific">Phytohabitans maris</name>
    <dbReference type="NCBI Taxonomy" id="3071409"/>
    <lineage>
        <taxon>Bacteria</taxon>
        <taxon>Bacillati</taxon>
        <taxon>Actinomycetota</taxon>
        <taxon>Actinomycetes</taxon>
        <taxon>Micromonosporales</taxon>
        <taxon>Micromonosporaceae</taxon>
    </lineage>
</organism>
<comment type="caution">
    <text evidence="6">The sequence shown here is derived from an EMBL/GenBank/DDBJ whole genome shotgun (WGS) entry which is preliminary data.</text>
</comment>
<accession>A0ABU0ZIB4</accession>
<keyword evidence="6" id="KW-0413">Isomerase</keyword>
<feature type="domain" description="Orn/DAP/Arg decarboxylase 2 C-terminal" evidence="4">
    <location>
        <begin position="20"/>
        <end position="357"/>
    </location>
</feature>
<dbReference type="InterPro" id="IPR022643">
    <property type="entry name" value="De-COase2_C"/>
</dbReference>
<evidence type="ECO:0000256" key="1">
    <source>
        <dbReference type="ARBA" id="ARBA00001933"/>
    </source>
</evidence>
<dbReference type="PANTHER" id="PTHR43727:SF2">
    <property type="entry name" value="GROUP IV DECARBOXYLASE"/>
    <property type="match status" value="1"/>
</dbReference>
<dbReference type="Gene3D" id="2.40.37.10">
    <property type="entry name" value="Lyase, Ornithine Decarboxylase, Chain A, domain 1"/>
    <property type="match status" value="1"/>
</dbReference>
<sequence>MLPEPVHAALAGRPSPVCAYVYDTGTLRATAAALRAALPPGATLLYAIKANGHPAVVSALAGACDGLEVASGGELAQAVAAGARTIAFGGPAKTDDELRAAILAGALVHVEGVLELRRLAALATAPLDIALRVNRAGGTPGGTHRMTGAPTPFGIDEAQLPAAAALAATLPRLRVVGFHLHAVSNNLDADAHTAFVDDAVHWSVAAAARLGIPLSYVNVGGGLGIDYTSQAALELPRLRAQPPPPGVRLVFEPGRFLAAGAGWYAAEVLDLKHTHGRWFAVLRGGTHHFRLPAAWGYSHPFTVLPRDPWPYDFPRPEVGDVEVDAVGELCTPRDVLTRAQRVDRLRVGDVLVFGNAGAYGWDISHHDYLRHPHPDFLVL</sequence>
<evidence type="ECO:0000256" key="2">
    <source>
        <dbReference type="ARBA" id="ARBA00022898"/>
    </source>
</evidence>
<comment type="cofactor">
    <cofactor evidence="1">
        <name>pyridoxal 5'-phosphate</name>
        <dbReference type="ChEBI" id="CHEBI:597326"/>
    </cofactor>
</comment>
<dbReference type="SUPFAM" id="SSF50621">
    <property type="entry name" value="Alanine racemase C-terminal domain-like"/>
    <property type="match status" value="1"/>
</dbReference>
<dbReference type="InterPro" id="IPR022657">
    <property type="entry name" value="De-COase2_CS"/>
</dbReference>
<dbReference type="Pfam" id="PF02784">
    <property type="entry name" value="Orn_Arg_deC_N"/>
    <property type="match status" value="1"/>
</dbReference>
<dbReference type="PANTHER" id="PTHR43727">
    <property type="entry name" value="DIAMINOPIMELATE DECARBOXYLASE"/>
    <property type="match status" value="1"/>
</dbReference>
<evidence type="ECO:0000313" key="6">
    <source>
        <dbReference type="EMBL" id="MDQ7906159.1"/>
    </source>
</evidence>
<dbReference type="EC" id="5.1.1.1" evidence="6"/>
<evidence type="ECO:0000313" key="7">
    <source>
        <dbReference type="Proteomes" id="UP001230908"/>
    </source>
</evidence>
<dbReference type="PRINTS" id="PR01179">
    <property type="entry name" value="ODADCRBXLASE"/>
</dbReference>
<keyword evidence="2" id="KW-0663">Pyridoxal phosphate</keyword>
<reference evidence="6 7" key="1">
    <citation type="submission" date="2023-08" db="EMBL/GenBank/DDBJ databases">
        <title>Phytohabitans sansha sp. nov., isolated from marine sediment.</title>
        <authorList>
            <person name="Zhao Y."/>
            <person name="Yi K."/>
        </authorList>
    </citation>
    <scope>NUCLEOTIDE SEQUENCE [LARGE SCALE GENOMIC DNA]</scope>
    <source>
        <strain evidence="6 7">ZYX-F-186</strain>
    </source>
</reference>
<dbReference type="InterPro" id="IPR029066">
    <property type="entry name" value="PLP-binding_barrel"/>
</dbReference>
<name>A0ABU0ZIB4_9ACTN</name>
<dbReference type="PRINTS" id="PR01182">
    <property type="entry name" value="ORNDCRBXLASE"/>
</dbReference>
<dbReference type="EMBL" id="JAVHUY010000014">
    <property type="protein sequence ID" value="MDQ7906159.1"/>
    <property type="molecule type" value="Genomic_DNA"/>
</dbReference>
<dbReference type="InterPro" id="IPR009006">
    <property type="entry name" value="Ala_racemase/Decarboxylase_C"/>
</dbReference>
<feature type="domain" description="Orn/DAP/Arg decarboxylase 2 N-terminal" evidence="5">
    <location>
        <begin position="27"/>
        <end position="259"/>
    </location>
</feature>
<dbReference type="InterPro" id="IPR022644">
    <property type="entry name" value="De-COase2_N"/>
</dbReference>
<comment type="similarity">
    <text evidence="3">Belongs to the Orn/Lys/Arg decarboxylase class-II family.</text>
</comment>
<dbReference type="RefSeq" id="WP_308713430.1">
    <property type="nucleotide sequence ID" value="NZ_JAVHUY010000014.1"/>
</dbReference>
<keyword evidence="7" id="KW-1185">Reference proteome</keyword>
<dbReference type="Pfam" id="PF00278">
    <property type="entry name" value="Orn_DAP_Arg_deC"/>
    <property type="match status" value="1"/>
</dbReference>
<dbReference type="Gene3D" id="3.20.20.10">
    <property type="entry name" value="Alanine racemase"/>
    <property type="match status" value="1"/>
</dbReference>
<gene>
    <name evidence="6" type="ORF">RB614_16735</name>
</gene>